<dbReference type="Proteomes" id="UP000298061">
    <property type="component" value="Unassembled WGS sequence"/>
</dbReference>
<keyword evidence="3" id="KW-1185">Reference proteome</keyword>
<evidence type="ECO:0000256" key="1">
    <source>
        <dbReference type="SAM" id="MobiDB-lite"/>
    </source>
</evidence>
<organism evidence="2 3">
    <name type="scientific">Hericium alpestre</name>
    <dbReference type="NCBI Taxonomy" id="135208"/>
    <lineage>
        <taxon>Eukaryota</taxon>
        <taxon>Fungi</taxon>
        <taxon>Dikarya</taxon>
        <taxon>Basidiomycota</taxon>
        <taxon>Agaricomycotina</taxon>
        <taxon>Agaricomycetes</taxon>
        <taxon>Russulales</taxon>
        <taxon>Hericiaceae</taxon>
        <taxon>Hericium</taxon>
    </lineage>
</organism>
<dbReference type="AlphaFoldDB" id="A0A4Y9ZJ20"/>
<name>A0A4Y9ZJ20_9AGAM</name>
<accession>A0A4Y9ZJ20</accession>
<gene>
    <name evidence="2" type="ORF">EWM64_g9558</name>
</gene>
<dbReference type="OrthoDB" id="3253416at2759"/>
<sequence length="165" mass="19372">MHQYPRLTVRLEWFLAVKRGPRTVNLLRSELRALMRTSLVQVTGDPKAEMCWAKYEQEIVIGYRVAIEGWPDNVLFKDLSKQTLRLKLLKNLVQRWKLGLTGFRQLTEAEVLERQQNQAGPHMKAPRVDKGDKRPQCQKGQAGRRKKHICYTKSERFVHSEDDME</sequence>
<comment type="caution">
    <text evidence="2">The sequence shown here is derived from an EMBL/GenBank/DDBJ whole genome shotgun (WGS) entry which is preliminary data.</text>
</comment>
<evidence type="ECO:0000313" key="2">
    <source>
        <dbReference type="EMBL" id="TFY74454.1"/>
    </source>
</evidence>
<feature type="region of interest" description="Disordered" evidence="1">
    <location>
        <begin position="114"/>
        <end position="148"/>
    </location>
</feature>
<protein>
    <submittedName>
        <fullName evidence="2">Uncharacterized protein</fullName>
    </submittedName>
</protein>
<reference evidence="2 3" key="1">
    <citation type="submission" date="2019-02" db="EMBL/GenBank/DDBJ databases">
        <title>Genome sequencing of the rare red list fungi Hericium alpestre (H. flagellum).</title>
        <authorList>
            <person name="Buettner E."/>
            <person name="Kellner H."/>
        </authorList>
    </citation>
    <scope>NUCLEOTIDE SEQUENCE [LARGE SCALE GENOMIC DNA]</scope>
    <source>
        <strain evidence="2 3">DSM 108284</strain>
    </source>
</reference>
<dbReference type="EMBL" id="SFCI01002072">
    <property type="protein sequence ID" value="TFY74454.1"/>
    <property type="molecule type" value="Genomic_DNA"/>
</dbReference>
<feature type="compositionally biased region" description="Basic and acidic residues" evidence="1">
    <location>
        <begin position="126"/>
        <end position="135"/>
    </location>
</feature>
<proteinExistence type="predicted"/>
<evidence type="ECO:0000313" key="3">
    <source>
        <dbReference type="Proteomes" id="UP000298061"/>
    </source>
</evidence>